<evidence type="ECO:0000313" key="3">
    <source>
        <dbReference type="EMBL" id="KAK8876310.1"/>
    </source>
</evidence>
<evidence type="ECO:0000313" key="4">
    <source>
        <dbReference type="Proteomes" id="UP001470230"/>
    </source>
</evidence>
<dbReference type="Pfam" id="PF00443">
    <property type="entry name" value="UCH"/>
    <property type="match status" value="1"/>
</dbReference>
<dbReference type="Proteomes" id="UP001470230">
    <property type="component" value="Unassembled WGS sequence"/>
</dbReference>
<dbReference type="InterPro" id="IPR018200">
    <property type="entry name" value="USP_CS"/>
</dbReference>
<proteinExistence type="inferred from homology"/>
<keyword evidence="4" id="KW-1185">Reference proteome</keyword>
<evidence type="ECO:0000256" key="1">
    <source>
        <dbReference type="RuleBase" id="RU366025"/>
    </source>
</evidence>
<organism evidence="3 4">
    <name type="scientific">Tritrichomonas musculus</name>
    <dbReference type="NCBI Taxonomy" id="1915356"/>
    <lineage>
        <taxon>Eukaryota</taxon>
        <taxon>Metamonada</taxon>
        <taxon>Parabasalia</taxon>
        <taxon>Tritrichomonadida</taxon>
        <taxon>Tritrichomonadidae</taxon>
        <taxon>Tritrichomonas</taxon>
    </lineage>
</organism>
<name>A0ABR2JGR8_9EUKA</name>
<gene>
    <name evidence="3" type="ORF">M9Y10_006505</name>
</gene>
<dbReference type="InterPro" id="IPR038765">
    <property type="entry name" value="Papain-like_cys_pep_sf"/>
</dbReference>
<keyword evidence="1" id="KW-0833">Ubl conjugation pathway</keyword>
<dbReference type="InterPro" id="IPR028889">
    <property type="entry name" value="USP"/>
</dbReference>
<reference evidence="3 4" key="1">
    <citation type="submission" date="2024-04" db="EMBL/GenBank/DDBJ databases">
        <title>Tritrichomonas musculus Genome.</title>
        <authorList>
            <person name="Alves-Ferreira E."/>
            <person name="Grigg M."/>
            <person name="Lorenzi H."/>
            <person name="Galac M."/>
        </authorList>
    </citation>
    <scope>NUCLEOTIDE SEQUENCE [LARGE SCALE GENOMIC DNA]</scope>
    <source>
        <strain evidence="3 4">EAF2021</strain>
    </source>
</reference>
<dbReference type="PROSITE" id="PS00973">
    <property type="entry name" value="USP_2"/>
    <property type="match status" value="1"/>
</dbReference>
<dbReference type="PROSITE" id="PS50235">
    <property type="entry name" value="USP_3"/>
    <property type="match status" value="1"/>
</dbReference>
<evidence type="ECO:0000259" key="2">
    <source>
        <dbReference type="PROSITE" id="PS50235"/>
    </source>
</evidence>
<keyword evidence="1" id="KW-0788">Thiol protease</keyword>
<comment type="caution">
    <text evidence="3">The sequence shown here is derived from an EMBL/GenBank/DDBJ whole genome shotgun (WGS) entry which is preliminary data.</text>
</comment>
<accession>A0ABR2JGR8</accession>
<dbReference type="Gene3D" id="3.90.70.10">
    <property type="entry name" value="Cysteine proteinases"/>
    <property type="match status" value="2"/>
</dbReference>
<feature type="domain" description="USP" evidence="2">
    <location>
        <begin position="36"/>
        <end position="516"/>
    </location>
</feature>
<protein>
    <recommendedName>
        <fullName evidence="1">Ubiquitin carboxyl-terminal hydrolase</fullName>
        <ecNumber evidence="1">3.4.19.12</ecNumber>
    </recommendedName>
</protein>
<dbReference type="SUPFAM" id="SSF54001">
    <property type="entry name" value="Cysteine proteinases"/>
    <property type="match status" value="1"/>
</dbReference>
<dbReference type="EC" id="3.4.19.12" evidence="1"/>
<dbReference type="PROSITE" id="PS00972">
    <property type="entry name" value="USP_1"/>
    <property type="match status" value="1"/>
</dbReference>
<comment type="similarity">
    <text evidence="1">Belongs to the peptidase C19 family.</text>
</comment>
<keyword evidence="1" id="KW-0645">Protease</keyword>
<dbReference type="InterPro" id="IPR001394">
    <property type="entry name" value="Peptidase_C19_UCH"/>
</dbReference>
<keyword evidence="1" id="KW-0378">Hydrolase</keyword>
<sequence>MKGFYSRLADLIVSPNRNRTLPKPSPLKEKGIVYPFGLRNIGNTCFMNSSLQCFFSLPSFIQNLDIIISDSNNPKLLKEIQALIQKKNTNSLKIIKSLIAQKNELFYGYNQQDSFEFCLTFIELLSDENYKYISDLFLGKMESILKCTKCNKEVISSQYFSSINLSINESRRIFYIPFSLSKSIICMPRPPKVGENIKIQNQHSYRVKIGNYLLLSKKEKCFECVSQVSPEYDRIYAFELPDEIHQECGLTVVQLKTLDKIPITFPFLCEVPLGNITEKKLKGIIIDRIHEVLFQTFDTKTSNSKLNEQVYECLENLIHFSKKLNISSFHISEKSPICSEHVNIYAENIFNFGKRKQLVQETRISFDELFNSCVRLSQIDPGCKWHCDYCGEDCAAYQRCRYSELPKILIFQIKRSQIGQYRSILDRTKISIPSKISITDDENYNIININKYKEKGLKYNLRAISHHDGCSDFGHYWTWGKRDKSWYIFNDNSFSKLDENPSKPTGSSYIAFYQRVSDDQEQSEEEDHEIVEEEDNDDITKYSSHNFDKNCIFTHTDQQSKGTNYLQNYYNLYNYYFA</sequence>
<dbReference type="PANTHER" id="PTHR21646">
    <property type="entry name" value="UBIQUITIN CARBOXYL-TERMINAL HYDROLASE"/>
    <property type="match status" value="1"/>
</dbReference>
<dbReference type="EMBL" id="JAPFFF010000012">
    <property type="protein sequence ID" value="KAK8876310.1"/>
    <property type="molecule type" value="Genomic_DNA"/>
</dbReference>
<comment type="catalytic activity">
    <reaction evidence="1">
        <text>Thiol-dependent hydrolysis of ester, thioester, amide, peptide and isopeptide bonds formed by the C-terminal Gly of ubiquitin (a 76-residue protein attached to proteins as an intracellular targeting signal).</text>
        <dbReference type="EC" id="3.4.19.12"/>
    </reaction>
</comment>
<dbReference type="InterPro" id="IPR050185">
    <property type="entry name" value="Ub_carboxyl-term_hydrolase"/>
</dbReference>